<gene>
    <name evidence="4" type="ORF">H4219_004558</name>
</gene>
<accession>A0A9W8A0T8</accession>
<keyword evidence="5" id="KW-1185">Reference proteome</keyword>
<dbReference type="InterPro" id="IPR014352">
    <property type="entry name" value="FERM/acyl-CoA-bd_prot_sf"/>
</dbReference>
<dbReference type="InterPro" id="IPR035984">
    <property type="entry name" value="Acyl-CoA-binding_sf"/>
</dbReference>
<name>A0A9W8A0T8_9FUNG</name>
<sequence>MSDLETKFKAAAEEVNKLTTKPNNEELLSLYAHFKQATKGQDRGERPGFMDFKARAKYDAWAALGTMTSKEAMEKYIEIVEDLKKKYPINAST</sequence>
<dbReference type="PANTHER" id="PTHR23310">
    <property type="entry name" value="ACYL-COA-BINDING PROTEIN, ACBP"/>
    <property type="match status" value="1"/>
</dbReference>
<evidence type="ECO:0000259" key="3">
    <source>
        <dbReference type="PROSITE" id="PS51228"/>
    </source>
</evidence>
<dbReference type="Proteomes" id="UP001150538">
    <property type="component" value="Unassembled WGS sequence"/>
</dbReference>
<dbReference type="PROSITE" id="PS51228">
    <property type="entry name" value="ACB_2"/>
    <property type="match status" value="1"/>
</dbReference>
<comment type="similarity">
    <text evidence="1">Belongs to the ACBP family.</text>
</comment>
<dbReference type="AlphaFoldDB" id="A0A9W8A0T8"/>
<dbReference type="GO" id="GO:0000062">
    <property type="term" value="F:fatty-acyl-CoA binding"/>
    <property type="evidence" value="ECO:0007669"/>
    <property type="project" value="InterPro"/>
</dbReference>
<comment type="caution">
    <text evidence="4">The sequence shown here is derived from an EMBL/GenBank/DDBJ whole genome shotgun (WGS) entry which is preliminary data.</text>
</comment>
<evidence type="ECO:0000256" key="1">
    <source>
        <dbReference type="ARBA" id="ARBA00005567"/>
    </source>
</evidence>
<dbReference type="Gene3D" id="1.20.80.10">
    <property type="match status" value="1"/>
</dbReference>
<dbReference type="InterPro" id="IPR000582">
    <property type="entry name" value="Acyl-CoA-binding_protein"/>
</dbReference>
<dbReference type="OrthoDB" id="346910at2759"/>
<keyword evidence="2" id="KW-0446">Lipid-binding</keyword>
<dbReference type="GO" id="GO:0006631">
    <property type="term" value="P:fatty acid metabolic process"/>
    <property type="evidence" value="ECO:0007669"/>
    <property type="project" value="TreeGrafter"/>
</dbReference>
<dbReference type="PRINTS" id="PR00689">
    <property type="entry name" value="ACOABINDINGP"/>
</dbReference>
<evidence type="ECO:0000256" key="2">
    <source>
        <dbReference type="ARBA" id="ARBA00023121"/>
    </source>
</evidence>
<feature type="domain" description="ACB" evidence="3">
    <location>
        <begin position="4"/>
        <end position="89"/>
    </location>
</feature>
<evidence type="ECO:0000313" key="4">
    <source>
        <dbReference type="EMBL" id="KAJ1914959.1"/>
    </source>
</evidence>
<proteinExistence type="inferred from homology"/>
<dbReference type="Pfam" id="PF00887">
    <property type="entry name" value="ACBP"/>
    <property type="match status" value="1"/>
</dbReference>
<protein>
    <recommendedName>
        <fullName evidence="3">ACB domain-containing protein</fullName>
    </recommendedName>
</protein>
<dbReference type="EMBL" id="JANBPU010000170">
    <property type="protein sequence ID" value="KAJ1914959.1"/>
    <property type="molecule type" value="Genomic_DNA"/>
</dbReference>
<organism evidence="4 5">
    <name type="scientific">Mycoemilia scoparia</name>
    <dbReference type="NCBI Taxonomy" id="417184"/>
    <lineage>
        <taxon>Eukaryota</taxon>
        <taxon>Fungi</taxon>
        <taxon>Fungi incertae sedis</taxon>
        <taxon>Zoopagomycota</taxon>
        <taxon>Kickxellomycotina</taxon>
        <taxon>Kickxellomycetes</taxon>
        <taxon>Kickxellales</taxon>
        <taxon>Kickxellaceae</taxon>
        <taxon>Mycoemilia</taxon>
    </lineage>
</organism>
<dbReference type="PANTHER" id="PTHR23310:SF62">
    <property type="entry name" value="ACYL-COA BINDING PROTEIN 1, ISOFORM A"/>
    <property type="match status" value="1"/>
</dbReference>
<reference evidence="4" key="1">
    <citation type="submission" date="2022-07" db="EMBL/GenBank/DDBJ databases">
        <title>Phylogenomic reconstructions and comparative analyses of Kickxellomycotina fungi.</title>
        <authorList>
            <person name="Reynolds N.K."/>
            <person name="Stajich J.E."/>
            <person name="Barry K."/>
            <person name="Grigoriev I.V."/>
            <person name="Crous P."/>
            <person name="Smith M.E."/>
        </authorList>
    </citation>
    <scope>NUCLEOTIDE SEQUENCE</scope>
    <source>
        <strain evidence="4">NBRC 100468</strain>
    </source>
</reference>
<dbReference type="SUPFAM" id="SSF47027">
    <property type="entry name" value="Acyl-CoA binding protein"/>
    <property type="match status" value="1"/>
</dbReference>
<evidence type="ECO:0000313" key="5">
    <source>
        <dbReference type="Proteomes" id="UP001150538"/>
    </source>
</evidence>